<evidence type="ECO:0000313" key="8">
    <source>
        <dbReference type="Proteomes" id="UP000032702"/>
    </source>
</evidence>
<comment type="caution">
    <text evidence="7">The sequence shown here is derived from an EMBL/GenBank/DDBJ whole genome shotgun (WGS) entry which is preliminary data.</text>
</comment>
<accession>Q08WS5</accession>
<dbReference type="Proteomes" id="UP000032702">
    <property type="component" value="Unassembled WGS sequence"/>
</dbReference>
<dbReference type="PANTHER" id="PTHR15680">
    <property type="entry name" value="RIBOSOMAL PROTEIN L19"/>
    <property type="match status" value="1"/>
</dbReference>
<evidence type="ECO:0000256" key="4">
    <source>
        <dbReference type="ARBA" id="ARBA00035171"/>
    </source>
</evidence>
<dbReference type="InterPro" id="IPR008991">
    <property type="entry name" value="Translation_prot_SH3-like_sf"/>
</dbReference>
<dbReference type="NCBIfam" id="TIGR01024">
    <property type="entry name" value="rplS_bact"/>
    <property type="match status" value="1"/>
</dbReference>
<comment type="function">
    <text evidence="5 6">This protein is located at the 30S-50S ribosomal subunit interface and may play a role in the structure and function of the aminoacyl-tRNA binding site.</text>
</comment>
<reference evidence="7 8" key="1">
    <citation type="submission" date="2006-04" db="EMBL/GenBank/DDBJ databases">
        <authorList>
            <person name="Nierman W.C."/>
        </authorList>
    </citation>
    <scope>NUCLEOTIDE SEQUENCE [LARGE SCALE GENOMIC DNA]</scope>
    <source>
        <strain evidence="7 8">DW4/3-1</strain>
    </source>
</reference>
<dbReference type="PRINTS" id="PR00061">
    <property type="entry name" value="RIBOSOMALL19"/>
</dbReference>
<dbReference type="SUPFAM" id="SSF50104">
    <property type="entry name" value="Translation proteins SH3-like domain"/>
    <property type="match status" value="1"/>
</dbReference>
<organism evidence="7 8">
    <name type="scientific">Stigmatella aurantiaca (strain DW4/3-1)</name>
    <dbReference type="NCBI Taxonomy" id="378806"/>
    <lineage>
        <taxon>Bacteria</taxon>
        <taxon>Pseudomonadati</taxon>
        <taxon>Myxococcota</taxon>
        <taxon>Myxococcia</taxon>
        <taxon>Myxococcales</taxon>
        <taxon>Cystobacterineae</taxon>
        <taxon>Archangiaceae</taxon>
        <taxon>Stigmatella</taxon>
    </lineage>
</organism>
<keyword evidence="3 5" id="KW-0687">Ribonucleoprotein</keyword>
<keyword evidence="2 5" id="KW-0689">Ribosomal protein</keyword>
<evidence type="ECO:0000313" key="7">
    <source>
        <dbReference type="EMBL" id="EAU64947.1"/>
    </source>
</evidence>
<evidence type="ECO:0000256" key="5">
    <source>
        <dbReference type="HAMAP-Rule" id="MF_00402"/>
    </source>
</evidence>
<dbReference type="GO" id="GO:0006412">
    <property type="term" value="P:translation"/>
    <property type="evidence" value="ECO:0007669"/>
    <property type="project" value="UniProtKB-UniRule"/>
</dbReference>
<dbReference type="PATRIC" id="fig|378806.16.peg.3947"/>
<name>Q08WS5_STIAD</name>
<dbReference type="InterPro" id="IPR038657">
    <property type="entry name" value="Ribosomal_bL19_sf"/>
</dbReference>
<evidence type="ECO:0000256" key="1">
    <source>
        <dbReference type="ARBA" id="ARBA00005781"/>
    </source>
</evidence>
<evidence type="ECO:0000256" key="2">
    <source>
        <dbReference type="ARBA" id="ARBA00022980"/>
    </source>
</evidence>
<proteinExistence type="inferred from homology"/>
<evidence type="ECO:0000256" key="6">
    <source>
        <dbReference type="RuleBase" id="RU000559"/>
    </source>
</evidence>
<dbReference type="HAMAP" id="MF_00402">
    <property type="entry name" value="Ribosomal_bL19"/>
    <property type="match status" value="1"/>
</dbReference>
<protein>
    <recommendedName>
        <fullName evidence="4 5">Large ribosomal subunit protein bL19</fullName>
    </recommendedName>
</protein>
<dbReference type="Pfam" id="PF01245">
    <property type="entry name" value="Ribosomal_L19"/>
    <property type="match status" value="1"/>
</dbReference>
<dbReference type="InterPro" id="IPR001857">
    <property type="entry name" value="Ribosomal_bL19"/>
</dbReference>
<dbReference type="AlphaFoldDB" id="Q08WS5"/>
<dbReference type="GO" id="GO:0003735">
    <property type="term" value="F:structural constituent of ribosome"/>
    <property type="evidence" value="ECO:0007669"/>
    <property type="project" value="InterPro"/>
</dbReference>
<gene>
    <name evidence="5" type="primary">rplS</name>
    <name evidence="7" type="ORF">STIAU_1881</name>
</gene>
<comment type="similarity">
    <text evidence="1 5 6">Belongs to the bacterial ribosomal protein bL19 family.</text>
</comment>
<dbReference type="GO" id="GO:0022625">
    <property type="term" value="C:cytosolic large ribosomal subunit"/>
    <property type="evidence" value="ECO:0007669"/>
    <property type="project" value="TreeGrafter"/>
</dbReference>
<dbReference type="EMBL" id="AAMD01000098">
    <property type="protein sequence ID" value="EAU64947.1"/>
    <property type="molecule type" value="Genomic_DNA"/>
</dbReference>
<dbReference type="PANTHER" id="PTHR15680:SF9">
    <property type="entry name" value="LARGE RIBOSOMAL SUBUNIT PROTEIN BL19M"/>
    <property type="match status" value="1"/>
</dbReference>
<evidence type="ECO:0000256" key="3">
    <source>
        <dbReference type="ARBA" id="ARBA00023274"/>
    </source>
</evidence>
<sequence length="163" mass="18434">MGPWADLRTCPARCSLLVGAPLTFLSVLLSEVVMRRSAIEHVESKFLRKDVAVFRTGDSVRVHWKVKEGEKERVQAFEGVVIRKKKGNNRSSFTVRKVSFGVGVERIFPLHSPRYERIEVLSRGNVNRNRLFYLRALKGKASRVDIQEENTGDKKAPKAAAKA</sequence>
<dbReference type="Gene3D" id="2.30.30.790">
    <property type="match status" value="1"/>
</dbReference>